<dbReference type="InterPro" id="IPR039422">
    <property type="entry name" value="MarR/SlyA-like"/>
</dbReference>
<dbReference type="InterPro" id="IPR036388">
    <property type="entry name" value="WH-like_DNA-bd_sf"/>
</dbReference>
<proteinExistence type="predicted"/>
<dbReference type="Gene3D" id="1.10.10.10">
    <property type="entry name" value="Winged helix-like DNA-binding domain superfamily/Winged helix DNA-binding domain"/>
    <property type="match status" value="1"/>
</dbReference>
<reference evidence="2 4" key="2">
    <citation type="submission" date="2018-03" db="EMBL/GenBank/DDBJ databases">
        <title>Genomic Encyclopedia of Archaeal and Bacterial Type Strains, Phase II (KMG-II): from individual species to whole genera.</title>
        <authorList>
            <person name="Goeker M."/>
        </authorList>
    </citation>
    <scope>NUCLEOTIDE SEQUENCE [LARGE SCALE GENOMIC DNA]</scope>
    <source>
        <strain evidence="2 4">DSM 25227</strain>
    </source>
</reference>
<dbReference type="AlphaFoldDB" id="A0A2Y9A2K9"/>
<dbReference type="InterPro" id="IPR036390">
    <property type="entry name" value="WH_DNA-bd_sf"/>
</dbReference>
<protein>
    <submittedName>
        <fullName evidence="2">DNA-binding MarR family transcriptional regulator</fullName>
    </submittedName>
    <submittedName>
        <fullName evidence="3">DNA-binding transcriptional regulator, MarR family</fullName>
    </submittedName>
</protein>
<evidence type="ECO:0000313" key="5">
    <source>
        <dbReference type="Proteomes" id="UP000251571"/>
    </source>
</evidence>
<keyword evidence="4" id="KW-1185">Reference proteome</keyword>
<sequence>MPDDQTSREAELRQTFAIFNEVAIVAQLSRTMFEARLPDGAGVPHFSLVNHLTRVRDGQTPLALARAFQVPKNTMTHTISGAVKHGWVVLKPHPTDGRSKTVWLTEAGRAFRKEAIAALAPDLAEVNAATTPEDRAALLERLTELRVFLDAYRDPKGSSG</sequence>
<dbReference type="SUPFAM" id="SSF46785">
    <property type="entry name" value="Winged helix' DNA-binding domain"/>
    <property type="match status" value="1"/>
</dbReference>
<dbReference type="EMBL" id="QGDJ01000001">
    <property type="protein sequence ID" value="PWJ22412.1"/>
    <property type="molecule type" value="Genomic_DNA"/>
</dbReference>
<dbReference type="GO" id="GO:0003677">
    <property type="term" value="F:DNA binding"/>
    <property type="evidence" value="ECO:0007669"/>
    <property type="project" value="UniProtKB-KW"/>
</dbReference>
<dbReference type="GO" id="GO:0003700">
    <property type="term" value="F:DNA-binding transcription factor activity"/>
    <property type="evidence" value="ECO:0007669"/>
    <property type="project" value="InterPro"/>
</dbReference>
<evidence type="ECO:0000313" key="2">
    <source>
        <dbReference type="EMBL" id="PWJ22412.1"/>
    </source>
</evidence>
<evidence type="ECO:0000313" key="3">
    <source>
        <dbReference type="EMBL" id="SSA38690.1"/>
    </source>
</evidence>
<gene>
    <name evidence="2" type="ORF">BCF38_101825</name>
    <name evidence="3" type="ORF">SAMN05421539_101825</name>
</gene>
<reference evidence="3 5" key="1">
    <citation type="submission" date="2016-10" db="EMBL/GenBank/DDBJ databases">
        <authorList>
            <person name="Cai Z."/>
        </authorList>
    </citation>
    <scope>NUCLEOTIDE SEQUENCE [LARGE SCALE GENOMIC DNA]</scope>
    <source>
        <strain evidence="3 5">DSM 25227</strain>
    </source>
</reference>
<dbReference type="PANTHER" id="PTHR33164:SF43">
    <property type="entry name" value="HTH-TYPE TRANSCRIPTIONAL REPRESSOR YETL"/>
    <property type="match status" value="1"/>
</dbReference>
<dbReference type="Proteomes" id="UP000251571">
    <property type="component" value="Unassembled WGS sequence"/>
</dbReference>
<dbReference type="Proteomes" id="UP000245839">
    <property type="component" value="Unassembled WGS sequence"/>
</dbReference>
<dbReference type="EMBL" id="UETC01000001">
    <property type="protein sequence ID" value="SSA38690.1"/>
    <property type="molecule type" value="Genomic_DNA"/>
</dbReference>
<keyword evidence="3" id="KW-0238">DNA-binding</keyword>
<name>A0A2Y9A2K9_9RHOB</name>
<dbReference type="GO" id="GO:0006950">
    <property type="term" value="P:response to stress"/>
    <property type="evidence" value="ECO:0007669"/>
    <property type="project" value="TreeGrafter"/>
</dbReference>
<dbReference type="PROSITE" id="PS50995">
    <property type="entry name" value="HTH_MARR_2"/>
    <property type="match status" value="1"/>
</dbReference>
<dbReference type="SMART" id="SM00347">
    <property type="entry name" value="HTH_MARR"/>
    <property type="match status" value="1"/>
</dbReference>
<feature type="domain" description="HTH marR-type" evidence="1">
    <location>
        <begin position="9"/>
        <end position="147"/>
    </location>
</feature>
<evidence type="ECO:0000313" key="4">
    <source>
        <dbReference type="Proteomes" id="UP000245839"/>
    </source>
</evidence>
<dbReference type="PANTHER" id="PTHR33164">
    <property type="entry name" value="TRANSCRIPTIONAL REGULATOR, MARR FAMILY"/>
    <property type="match status" value="1"/>
</dbReference>
<evidence type="ECO:0000259" key="1">
    <source>
        <dbReference type="PROSITE" id="PS50995"/>
    </source>
</evidence>
<dbReference type="InterPro" id="IPR000835">
    <property type="entry name" value="HTH_MarR-typ"/>
</dbReference>
<dbReference type="RefSeq" id="WP_245947180.1">
    <property type="nucleotide sequence ID" value="NZ_QGDJ01000001.1"/>
</dbReference>
<organism evidence="3 5">
    <name type="scientific">Jannaschia seohaensis</name>
    <dbReference type="NCBI Taxonomy" id="475081"/>
    <lineage>
        <taxon>Bacteria</taxon>
        <taxon>Pseudomonadati</taxon>
        <taxon>Pseudomonadota</taxon>
        <taxon>Alphaproteobacteria</taxon>
        <taxon>Rhodobacterales</taxon>
        <taxon>Roseobacteraceae</taxon>
        <taxon>Jannaschia</taxon>
    </lineage>
</organism>
<accession>A0A2Y9A2K9</accession>